<dbReference type="EMBL" id="JADGJD010002904">
    <property type="protein sequence ID" value="KAJ3027265.1"/>
    <property type="molecule type" value="Genomic_DNA"/>
</dbReference>
<feature type="compositionally biased region" description="Basic and acidic residues" evidence="1">
    <location>
        <begin position="99"/>
        <end position="110"/>
    </location>
</feature>
<proteinExistence type="predicted"/>
<feature type="region of interest" description="Disordered" evidence="1">
    <location>
        <begin position="93"/>
        <end position="128"/>
    </location>
</feature>
<comment type="caution">
    <text evidence="2">The sequence shown here is derived from an EMBL/GenBank/DDBJ whole genome shotgun (WGS) entry which is preliminary data.</text>
</comment>
<dbReference type="AlphaFoldDB" id="A0AAD5S0T5"/>
<evidence type="ECO:0000256" key="1">
    <source>
        <dbReference type="SAM" id="MobiDB-lite"/>
    </source>
</evidence>
<dbReference type="Proteomes" id="UP001212841">
    <property type="component" value="Unassembled WGS sequence"/>
</dbReference>
<reference evidence="2" key="1">
    <citation type="submission" date="2020-05" db="EMBL/GenBank/DDBJ databases">
        <title>Phylogenomic resolution of chytrid fungi.</title>
        <authorList>
            <person name="Stajich J.E."/>
            <person name="Amses K."/>
            <person name="Simmons R."/>
            <person name="Seto K."/>
            <person name="Myers J."/>
            <person name="Bonds A."/>
            <person name="Quandt C.A."/>
            <person name="Barry K."/>
            <person name="Liu P."/>
            <person name="Grigoriev I."/>
            <person name="Longcore J.E."/>
            <person name="James T.Y."/>
        </authorList>
    </citation>
    <scope>NUCLEOTIDE SEQUENCE</scope>
    <source>
        <strain evidence="2">JEL0318</strain>
    </source>
</reference>
<organism evidence="2 3">
    <name type="scientific">Rhizophlyctis rosea</name>
    <dbReference type="NCBI Taxonomy" id="64517"/>
    <lineage>
        <taxon>Eukaryota</taxon>
        <taxon>Fungi</taxon>
        <taxon>Fungi incertae sedis</taxon>
        <taxon>Chytridiomycota</taxon>
        <taxon>Chytridiomycota incertae sedis</taxon>
        <taxon>Chytridiomycetes</taxon>
        <taxon>Rhizophlyctidales</taxon>
        <taxon>Rhizophlyctidaceae</taxon>
        <taxon>Rhizophlyctis</taxon>
    </lineage>
</organism>
<name>A0AAD5S0T5_9FUNG</name>
<accession>A0AAD5S0T5</accession>
<gene>
    <name evidence="2" type="ORF">HK097_006200</name>
</gene>
<evidence type="ECO:0000313" key="2">
    <source>
        <dbReference type="EMBL" id="KAJ3027265.1"/>
    </source>
</evidence>
<keyword evidence="3" id="KW-1185">Reference proteome</keyword>
<protein>
    <submittedName>
        <fullName evidence="2">Uncharacterized protein</fullName>
    </submittedName>
</protein>
<evidence type="ECO:0000313" key="3">
    <source>
        <dbReference type="Proteomes" id="UP001212841"/>
    </source>
</evidence>
<feature type="region of interest" description="Disordered" evidence="1">
    <location>
        <begin position="41"/>
        <end position="61"/>
    </location>
</feature>
<sequence>MKVVAGVTLKEGDIIKRGPPSIKKTQPQIPQHILTSLHTYTHNPTTAPHPRSYATTGGGGDTILDQVLSKARPTLKPVPFPVGGGAGGGLNDAYARLPNIKDPDRTESKNAHAASQNTLTGVKRPVAT</sequence>